<evidence type="ECO:0000256" key="3">
    <source>
        <dbReference type="ARBA" id="ARBA00022475"/>
    </source>
</evidence>
<evidence type="ECO:0000259" key="8">
    <source>
        <dbReference type="PROSITE" id="PS50850"/>
    </source>
</evidence>
<evidence type="ECO:0000256" key="1">
    <source>
        <dbReference type="ARBA" id="ARBA00004651"/>
    </source>
</evidence>
<feature type="transmembrane region" description="Helical" evidence="7">
    <location>
        <begin position="228"/>
        <end position="250"/>
    </location>
</feature>
<keyword evidence="3" id="KW-1003">Cell membrane</keyword>
<organism evidence="9 10">
    <name type="scientific">Paenibacillus gyeongsangnamensis</name>
    <dbReference type="NCBI Taxonomy" id="3388067"/>
    <lineage>
        <taxon>Bacteria</taxon>
        <taxon>Bacillati</taxon>
        <taxon>Bacillota</taxon>
        <taxon>Bacilli</taxon>
        <taxon>Bacillales</taxon>
        <taxon>Paenibacillaceae</taxon>
        <taxon>Paenibacillus</taxon>
    </lineage>
</organism>
<keyword evidence="4 7" id="KW-0812">Transmembrane</keyword>
<feature type="transmembrane region" description="Helical" evidence="7">
    <location>
        <begin position="291"/>
        <end position="311"/>
    </location>
</feature>
<dbReference type="PANTHER" id="PTHR43266">
    <property type="entry name" value="MACROLIDE-EFFLUX PROTEIN"/>
    <property type="match status" value="1"/>
</dbReference>
<feature type="transmembrane region" description="Helical" evidence="7">
    <location>
        <begin position="375"/>
        <end position="397"/>
    </location>
</feature>
<feature type="transmembrane region" description="Helical" evidence="7">
    <location>
        <begin position="21"/>
        <end position="43"/>
    </location>
</feature>
<keyword evidence="5 7" id="KW-1133">Transmembrane helix</keyword>
<feature type="transmembrane region" description="Helical" evidence="7">
    <location>
        <begin position="262"/>
        <end position="284"/>
    </location>
</feature>
<evidence type="ECO:0000256" key="6">
    <source>
        <dbReference type="ARBA" id="ARBA00023136"/>
    </source>
</evidence>
<comment type="caution">
    <text evidence="9">The sequence shown here is derived from an EMBL/GenBank/DDBJ whole genome shotgun (WGS) entry which is preliminary data.</text>
</comment>
<evidence type="ECO:0000256" key="2">
    <source>
        <dbReference type="ARBA" id="ARBA00022448"/>
    </source>
</evidence>
<evidence type="ECO:0000313" key="10">
    <source>
        <dbReference type="Proteomes" id="UP001527882"/>
    </source>
</evidence>
<protein>
    <submittedName>
        <fullName evidence="9">MFS transporter</fullName>
    </submittedName>
</protein>
<dbReference type="Proteomes" id="UP001527882">
    <property type="component" value="Unassembled WGS sequence"/>
</dbReference>
<dbReference type="InterPro" id="IPR020846">
    <property type="entry name" value="MFS_dom"/>
</dbReference>
<keyword evidence="10" id="KW-1185">Reference proteome</keyword>
<feature type="transmembrane region" description="Helical" evidence="7">
    <location>
        <begin position="351"/>
        <end position="369"/>
    </location>
</feature>
<evidence type="ECO:0000256" key="7">
    <source>
        <dbReference type="SAM" id="Phobius"/>
    </source>
</evidence>
<evidence type="ECO:0000256" key="5">
    <source>
        <dbReference type="ARBA" id="ARBA00022989"/>
    </source>
</evidence>
<gene>
    <name evidence="9" type="ORF">O9H85_05290</name>
</gene>
<sequence>MHQNTVKGPSLLGNRFIQTILLSNVLLQIGIWVRNFAILLFIAEKTNNNPYAISLISLAEFAPIFVFSFIGGTFADRWRPKRTMIWCDLLSSASVFVVLLMIQFGSWQSVFLVTFISAILSQFSQPSGMRLFKQHVPGEQLQQGMALLQSLMAIFMVLGPMLGTFTYSTFGLITSIAVMGVAFLLSALTLVRLPKDKEEQRPALKKGQFREEFIEGFRYVWQSPVLRMLGVAFILAGLAVGLAQALGLFIVTERLGRPKEFLQYILMVNGAAMLLGGGIVAVFAKRVAPQLLLAVGMLVGAICTIVIGYSTNVALTLIVQFVNGLVFPCIHIGISTMILKWSHESIVGRVNGVLSPMFVGMMVISMSFAGMLKDAYSLVSIYTGAGILFILGMLAMLPIMSQKAPETSEGSQPV</sequence>
<evidence type="ECO:0000256" key="4">
    <source>
        <dbReference type="ARBA" id="ARBA00022692"/>
    </source>
</evidence>
<dbReference type="InterPro" id="IPR036259">
    <property type="entry name" value="MFS_trans_sf"/>
</dbReference>
<dbReference type="Gene3D" id="1.20.1250.20">
    <property type="entry name" value="MFS general substrate transporter like domains"/>
    <property type="match status" value="1"/>
</dbReference>
<keyword evidence="6 7" id="KW-0472">Membrane</keyword>
<dbReference type="PANTHER" id="PTHR43266:SF8">
    <property type="entry name" value="MACROLIDE-EFFLUX PROTEIN"/>
    <property type="match status" value="1"/>
</dbReference>
<dbReference type="CDD" id="cd06173">
    <property type="entry name" value="MFS_MefA_like"/>
    <property type="match status" value="1"/>
</dbReference>
<dbReference type="EMBL" id="JAQAGZ010000003">
    <property type="protein sequence ID" value="MCZ8511843.1"/>
    <property type="molecule type" value="Genomic_DNA"/>
</dbReference>
<dbReference type="RefSeq" id="WP_269880525.1">
    <property type="nucleotide sequence ID" value="NZ_JAQAGZ010000003.1"/>
</dbReference>
<feature type="transmembrane region" description="Helical" evidence="7">
    <location>
        <begin position="169"/>
        <end position="191"/>
    </location>
</feature>
<name>A0ABT4Q4U0_9BACL</name>
<accession>A0ABT4Q4U0</accession>
<feature type="domain" description="Major facilitator superfamily (MFS) profile" evidence="8">
    <location>
        <begin position="225"/>
        <end position="414"/>
    </location>
</feature>
<comment type="subcellular location">
    <subcellularLocation>
        <location evidence="1">Cell membrane</location>
        <topology evidence="1">Multi-pass membrane protein</topology>
    </subcellularLocation>
</comment>
<dbReference type="InterPro" id="IPR011701">
    <property type="entry name" value="MFS"/>
</dbReference>
<keyword evidence="2" id="KW-0813">Transport</keyword>
<dbReference type="PROSITE" id="PS50850">
    <property type="entry name" value="MFS"/>
    <property type="match status" value="1"/>
</dbReference>
<reference evidence="9 10" key="1">
    <citation type="submission" date="2022-12" db="EMBL/GenBank/DDBJ databases">
        <title>Draft genome sequence of Paenibacillus sp. dW9.</title>
        <authorList>
            <person name="Choi E.-W."/>
            <person name="Kim D.-U."/>
        </authorList>
    </citation>
    <scope>NUCLEOTIDE SEQUENCE [LARGE SCALE GENOMIC DNA]</scope>
    <source>
        <strain evidence="10">dW9</strain>
    </source>
</reference>
<dbReference type="SUPFAM" id="SSF103473">
    <property type="entry name" value="MFS general substrate transporter"/>
    <property type="match status" value="1"/>
</dbReference>
<proteinExistence type="predicted"/>
<feature type="transmembrane region" description="Helical" evidence="7">
    <location>
        <begin position="49"/>
        <end position="71"/>
    </location>
</feature>
<evidence type="ECO:0000313" key="9">
    <source>
        <dbReference type="EMBL" id="MCZ8511843.1"/>
    </source>
</evidence>
<dbReference type="Pfam" id="PF07690">
    <property type="entry name" value="MFS_1"/>
    <property type="match status" value="1"/>
</dbReference>
<feature type="transmembrane region" description="Helical" evidence="7">
    <location>
        <begin position="317"/>
        <end position="339"/>
    </location>
</feature>